<evidence type="ECO:0000259" key="1">
    <source>
        <dbReference type="PROSITE" id="PS51725"/>
    </source>
</evidence>
<feature type="domain" description="ABM" evidence="1">
    <location>
        <begin position="2"/>
        <end position="89"/>
    </location>
</feature>
<accession>A0A841J271</accession>
<keyword evidence="2" id="KW-0503">Monooxygenase</keyword>
<dbReference type="Gene3D" id="3.30.70.100">
    <property type="match status" value="1"/>
</dbReference>
<dbReference type="InterPro" id="IPR011008">
    <property type="entry name" value="Dimeric_a/b-barrel"/>
</dbReference>
<dbReference type="SUPFAM" id="SSF54909">
    <property type="entry name" value="Dimeric alpha+beta barrel"/>
    <property type="match status" value="1"/>
</dbReference>
<dbReference type="AlphaFoldDB" id="A0A841J271"/>
<keyword evidence="2" id="KW-0560">Oxidoreductase</keyword>
<dbReference type="Proteomes" id="UP000552700">
    <property type="component" value="Unassembled WGS sequence"/>
</dbReference>
<keyword evidence="3" id="KW-1185">Reference proteome</keyword>
<protein>
    <submittedName>
        <fullName evidence="2">Quinol monooxygenase YgiN</fullName>
    </submittedName>
</protein>
<dbReference type="PROSITE" id="PS51725">
    <property type="entry name" value="ABM"/>
    <property type="match status" value="1"/>
</dbReference>
<proteinExistence type="predicted"/>
<dbReference type="InterPro" id="IPR007138">
    <property type="entry name" value="ABM_dom"/>
</dbReference>
<evidence type="ECO:0000313" key="2">
    <source>
        <dbReference type="EMBL" id="MBB6122735.1"/>
    </source>
</evidence>
<name>A0A841J271_9SPHN</name>
<comment type="caution">
    <text evidence="2">The sequence shown here is derived from an EMBL/GenBank/DDBJ whole genome shotgun (WGS) entry which is preliminary data.</text>
</comment>
<dbReference type="RefSeq" id="WP_184077098.1">
    <property type="nucleotide sequence ID" value="NZ_JACIJP010000001.1"/>
</dbReference>
<evidence type="ECO:0000313" key="3">
    <source>
        <dbReference type="Proteomes" id="UP000552700"/>
    </source>
</evidence>
<dbReference type="EMBL" id="JACIJP010000001">
    <property type="protein sequence ID" value="MBB6122735.1"/>
    <property type="molecule type" value="Genomic_DNA"/>
</dbReference>
<sequence length="97" mass="10828">MITEIATVEIKPGTEQEFEAAVEKASAISGVPGNYGVQLHRSIQNPTRYRVMSRWESVAHHHAFRDSPQAQEYFALVGPFLMGTPEVEHTETVLATF</sequence>
<dbReference type="Pfam" id="PF03992">
    <property type="entry name" value="ABM"/>
    <property type="match status" value="1"/>
</dbReference>
<organism evidence="2 3">
    <name type="scientific">Sphingobium subterraneum</name>
    <dbReference type="NCBI Taxonomy" id="627688"/>
    <lineage>
        <taxon>Bacteria</taxon>
        <taxon>Pseudomonadati</taxon>
        <taxon>Pseudomonadota</taxon>
        <taxon>Alphaproteobacteria</taxon>
        <taxon>Sphingomonadales</taxon>
        <taxon>Sphingomonadaceae</taxon>
        <taxon>Sphingobium</taxon>
    </lineage>
</organism>
<reference evidence="2 3" key="1">
    <citation type="submission" date="2020-08" db="EMBL/GenBank/DDBJ databases">
        <title>Genomic Encyclopedia of Type Strains, Phase IV (KMG-IV): sequencing the most valuable type-strain genomes for metagenomic binning, comparative biology and taxonomic classification.</title>
        <authorList>
            <person name="Goeker M."/>
        </authorList>
    </citation>
    <scope>NUCLEOTIDE SEQUENCE [LARGE SCALE GENOMIC DNA]</scope>
    <source>
        <strain evidence="2 3">DSM 102255</strain>
    </source>
</reference>
<gene>
    <name evidence="2" type="ORF">FHS92_000442</name>
</gene>
<dbReference type="GO" id="GO:0004497">
    <property type="term" value="F:monooxygenase activity"/>
    <property type="evidence" value="ECO:0007669"/>
    <property type="project" value="UniProtKB-KW"/>
</dbReference>